<feature type="compositionally biased region" description="Low complexity" evidence="1">
    <location>
        <begin position="293"/>
        <end position="308"/>
    </location>
</feature>
<feature type="compositionally biased region" description="Low complexity" evidence="1">
    <location>
        <begin position="110"/>
        <end position="126"/>
    </location>
</feature>
<feature type="compositionally biased region" description="Pro residues" evidence="1">
    <location>
        <begin position="127"/>
        <end position="137"/>
    </location>
</feature>
<reference evidence="2 3" key="1">
    <citation type="submission" date="2016-02" db="EMBL/GenBank/DDBJ databases">
        <title>Genome analysis of coral dinoflagellate symbionts highlights evolutionary adaptations to a symbiotic lifestyle.</title>
        <authorList>
            <person name="Aranda M."/>
            <person name="Li Y."/>
            <person name="Liew Y.J."/>
            <person name="Baumgarten S."/>
            <person name="Simakov O."/>
            <person name="Wilson M."/>
            <person name="Piel J."/>
            <person name="Ashoor H."/>
            <person name="Bougouffa S."/>
            <person name="Bajic V.B."/>
            <person name="Ryu T."/>
            <person name="Ravasi T."/>
            <person name="Bayer T."/>
            <person name="Micklem G."/>
            <person name="Kim H."/>
            <person name="Bhak J."/>
            <person name="Lajeunesse T.C."/>
            <person name="Voolstra C.R."/>
        </authorList>
    </citation>
    <scope>NUCLEOTIDE SEQUENCE [LARGE SCALE GENOMIC DNA]</scope>
    <source>
        <strain evidence="2 3">CCMP2467</strain>
    </source>
</reference>
<name>A0A1Q9C7H0_SYMMI</name>
<organism evidence="2 3">
    <name type="scientific">Symbiodinium microadriaticum</name>
    <name type="common">Dinoflagellate</name>
    <name type="synonym">Zooxanthella microadriatica</name>
    <dbReference type="NCBI Taxonomy" id="2951"/>
    <lineage>
        <taxon>Eukaryota</taxon>
        <taxon>Sar</taxon>
        <taxon>Alveolata</taxon>
        <taxon>Dinophyceae</taxon>
        <taxon>Suessiales</taxon>
        <taxon>Symbiodiniaceae</taxon>
        <taxon>Symbiodinium</taxon>
    </lineage>
</organism>
<comment type="caution">
    <text evidence="2">The sequence shown here is derived from an EMBL/GenBank/DDBJ whole genome shotgun (WGS) entry which is preliminary data.</text>
</comment>
<dbReference type="OMA" id="WADIEEP"/>
<evidence type="ECO:0000313" key="2">
    <source>
        <dbReference type="EMBL" id="OLP78861.1"/>
    </source>
</evidence>
<feature type="non-terminal residue" evidence="2">
    <location>
        <position position="376"/>
    </location>
</feature>
<feature type="compositionally biased region" description="Pro residues" evidence="1">
    <location>
        <begin position="309"/>
        <end position="325"/>
    </location>
</feature>
<proteinExistence type="predicted"/>
<feature type="compositionally biased region" description="Polar residues" evidence="1">
    <location>
        <begin position="144"/>
        <end position="157"/>
    </location>
</feature>
<gene>
    <name evidence="2" type="ORF">AK812_SmicGene40913</name>
</gene>
<feature type="region of interest" description="Disordered" evidence="1">
    <location>
        <begin position="31"/>
        <end position="207"/>
    </location>
</feature>
<accession>A0A1Q9C7H0</accession>
<sequence length="376" mass="39488">MPPTVEVPSEGSRRLLPHVTTEATSVADVVTSPADEVETQTIRAAMPPPEVHTEMPVPTEMPSPTAAPPEFEEEEIPLHLPVPETLRHPPVPVPTEVPSPTSPRLMASRPPTSEVPTEPTVESEASLPPPLPRPVPTEVPSSRPPTTEVSSMPTATRTHTRTESAPSIAVPRSVPARSVPFSRAVESSPTELPVPTQMPSPTSPGRQHLIEDVEIPTAIEMPTLTLKAPEEPEAQPLETPGQLEAPESVAQLGSSVVSSSAMLSGSPTEMPVPTEMISPTSLGDEEGEPCEETTAIPTATAIAPTVTAPAPPGPLEEEFPPPMPESAPMTSPITSPSEVVPVGGDAEAAGSQRKARSRRARSSPTEGLTPGSEFRR</sequence>
<feature type="compositionally biased region" description="Low complexity" evidence="1">
    <location>
        <begin position="248"/>
        <end position="266"/>
    </location>
</feature>
<dbReference type="Proteomes" id="UP000186817">
    <property type="component" value="Unassembled WGS sequence"/>
</dbReference>
<evidence type="ECO:0000256" key="1">
    <source>
        <dbReference type="SAM" id="MobiDB-lite"/>
    </source>
</evidence>
<feature type="compositionally biased region" description="Pro residues" evidence="1">
    <location>
        <begin position="89"/>
        <end position="101"/>
    </location>
</feature>
<dbReference type="EMBL" id="LSRX01001552">
    <property type="protein sequence ID" value="OLP78861.1"/>
    <property type="molecule type" value="Genomic_DNA"/>
</dbReference>
<evidence type="ECO:0000313" key="3">
    <source>
        <dbReference type="Proteomes" id="UP000186817"/>
    </source>
</evidence>
<dbReference type="OrthoDB" id="493759at2759"/>
<feature type="region of interest" description="Disordered" evidence="1">
    <location>
        <begin position="228"/>
        <end position="376"/>
    </location>
</feature>
<protein>
    <submittedName>
        <fullName evidence="2">Uncharacterized protein</fullName>
    </submittedName>
</protein>
<keyword evidence="3" id="KW-1185">Reference proteome</keyword>
<dbReference type="AlphaFoldDB" id="A0A1Q9C7H0"/>